<evidence type="ECO:0000313" key="2">
    <source>
        <dbReference type="EMBL" id="MBW78049.1"/>
    </source>
</evidence>
<reference evidence="2" key="1">
    <citation type="submission" date="2018-01" db="EMBL/GenBank/DDBJ databases">
        <title>An insight into the sialome of Amazonian anophelines.</title>
        <authorList>
            <person name="Ribeiro J.M."/>
            <person name="Scarpassa V."/>
            <person name="Calvo E."/>
        </authorList>
    </citation>
    <scope>NUCLEOTIDE SEQUENCE</scope>
</reference>
<sequence>MVCCCWLLSCFRFSMASVVRVTQDSFGAASVGMFSRLVYFVSLSLVFNLAPFTEGGSSLHNTSFTSNPNLIKRLAGKINILTLFQ</sequence>
<organism evidence="2">
    <name type="scientific">Anopheles darlingi</name>
    <name type="common">Mosquito</name>
    <dbReference type="NCBI Taxonomy" id="43151"/>
    <lineage>
        <taxon>Eukaryota</taxon>
        <taxon>Metazoa</taxon>
        <taxon>Ecdysozoa</taxon>
        <taxon>Arthropoda</taxon>
        <taxon>Hexapoda</taxon>
        <taxon>Insecta</taxon>
        <taxon>Pterygota</taxon>
        <taxon>Neoptera</taxon>
        <taxon>Endopterygota</taxon>
        <taxon>Diptera</taxon>
        <taxon>Nematocera</taxon>
        <taxon>Culicoidea</taxon>
        <taxon>Culicidae</taxon>
        <taxon>Anophelinae</taxon>
        <taxon>Anopheles</taxon>
    </lineage>
</organism>
<proteinExistence type="predicted"/>
<keyword evidence="1" id="KW-0732">Signal</keyword>
<name>A0A2M4DKH6_ANODA</name>
<feature type="signal peptide" evidence="1">
    <location>
        <begin position="1"/>
        <end position="16"/>
    </location>
</feature>
<dbReference type="AlphaFoldDB" id="A0A2M4DKH6"/>
<feature type="chain" id="PRO_5014999226" evidence="1">
    <location>
        <begin position="17"/>
        <end position="85"/>
    </location>
</feature>
<accession>A0A2M4DKH6</accession>
<evidence type="ECO:0000256" key="1">
    <source>
        <dbReference type="SAM" id="SignalP"/>
    </source>
</evidence>
<dbReference type="EMBL" id="GGFL01013871">
    <property type="protein sequence ID" value="MBW78049.1"/>
    <property type="molecule type" value="Transcribed_RNA"/>
</dbReference>
<protein>
    <submittedName>
        <fullName evidence="2">Putative secreted protein</fullName>
    </submittedName>
</protein>